<feature type="signal peptide" evidence="10">
    <location>
        <begin position="1"/>
        <end position="16"/>
    </location>
</feature>
<proteinExistence type="predicted"/>
<accession>A0AAY5K7V6</accession>
<dbReference type="InterPro" id="IPR003961">
    <property type="entry name" value="FN3_dom"/>
</dbReference>
<dbReference type="Ensembl" id="ENSELUT00000092475.1">
    <property type="protein sequence ID" value="ENSELUP00000085269.1"/>
    <property type="gene ID" value="ENSELUG00000041059.1"/>
</dbReference>
<dbReference type="InterPro" id="IPR036116">
    <property type="entry name" value="FN3_sf"/>
</dbReference>
<evidence type="ECO:0000256" key="6">
    <source>
        <dbReference type="ARBA" id="ARBA00023157"/>
    </source>
</evidence>
<evidence type="ECO:0000313" key="12">
    <source>
        <dbReference type="Ensembl" id="ENSELUP00000085269.1"/>
    </source>
</evidence>
<keyword evidence="4 9" id="KW-1133">Transmembrane helix</keyword>
<dbReference type="Pfam" id="PF09067">
    <property type="entry name" value="EpoR_lig-bind"/>
    <property type="match status" value="1"/>
</dbReference>
<reference evidence="12 13" key="1">
    <citation type="submission" date="2020-02" db="EMBL/GenBank/DDBJ databases">
        <title>Esox lucius (northern pike) genome, fEsoLuc1, primary haplotype.</title>
        <authorList>
            <person name="Myers G."/>
            <person name="Karagic N."/>
            <person name="Meyer A."/>
            <person name="Pippel M."/>
            <person name="Reichard M."/>
            <person name="Winkler S."/>
            <person name="Tracey A."/>
            <person name="Sims Y."/>
            <person name="Howe K."/>
            <person name="Rhie A."/>
            <person name="Formenti G."/>
            <person name="Durbin R."/>
            <person name="Fedrigo O."/>
            <person name="Jarvis E.D."/>
        </authorList>
    </citation>
    <scope>NUCLEOTIDE SEQUENCE [LARGE SCALE GENOMIC DNA]</scope>
</reference>
<dbReference type="RefSeq" id="XP_034145808.1">
    <property type="nucleotide sequence ID" value="XM_034289917.1"/>
</dbReference>
<dbReference type="AlphaFoldDB" id="A0AAY5K7V6"/>
<dbReference type="GO" id="GO:0009897">
    <property type="term" value="C:external side of plasma membrane"/>
    <property type="evidence" value="ECO:0007669"/>
    <property type="project" value="TreeGrafter"/>
</dbReference>
<dbReference type="GeneTree" id="ENSGT00940000154851"/>
<dbReference type="GeneID" id="105019695"/>
<comment type="subcellular location">
    <subcellularLocation>
        <location evidence="1">Membrane</location>
        <topology evidence="1">Single-pass type I membrane protein</topology>
    </subcellularLocation>
</comment>
<dbReference type="GO" id="GO:0004896">
    <property type="term" value="F:cytokine receptor activity"/>
    <property type="evidence" value="ECO:0007669"/>
    <property type="project" value="TreeGrafter"/>
</dbReference>
<organism evidence="12 13">
    <name type="scientific">Esox lucius</name>
    <name type="common">Northern pike</name>
    <dbReference type="NCBI Taxonomy" id="8010"/>
    <lineage>
        <taxon>Eukaryota</taxon>
        <taxon>Metazoa</taxon>
        <taxon>Chordata</taxon>
        <taxon>Craniata</taxon>
        <taxon>Vertebrata</taxon>
        <taxon>Euteleostomi</taxon>
        <taxon>Actinopterygii</taxon>
        <taxon>Neopterygii</taxon>
        <taxon>Teleostei</taxon>
        <taxon>Protacanthopterygii</taxon>
        <taxon>Esociformes</taxon>
        <taxon>Esocidae</taxon>
        <taxon>Esox</taxon>
    </lineage>
</organism>
<reference evidence="12" key="2">
    <citation type="submission" date="2025-08" db="UniProtKB">
        <authorList>
            <consortium name="Ensembl"/>
        </authorList>
    </citation>
    <scope>IDENTIFICATION</scope>
</reference>
<dbReference type="FunFam" id="2.60.40.10:FF:000287">
    <property type="entry name" value="Prolactin receptor"/>
    <property type="match status" value="1"/>
</dbReference>
<evidence type="ECO:0000256" key="4">
    <source>
        <dbReference type="ARBA" id="ARBA00022989"/>
    </source>
</evidence>
<evidence type="ECO:0000256" key="5">
    <source>
        <dbReference type="ARBA" id="ARBA00023136"/>
    </source>
</evidence>
<dbReference type="InterPro" id="IPR013783">
    <property type="entry name" value="Ig-like_fold"/>
</dbReference>
<dbReference type="PANTHER" id="PTHR23037:SF35">
    <property type="entry name" value="FIBRONECTIN TYPE-III DOMAIN-CONTAINING PROTEIN"/>
    <property type="match status" value="1"/>
</dbReference>
<feature type="domain" description="Fibronectin type-III" evidence="11">
    <location>
        <begin position="139"/>
        <end position="242"/>
    </location>
</feature>
<evidence type="ECO:0000256" key="1">
    <source>
        <dbReference type="ARBA" id="ARBA00004479"/>
    </source>
</evidence>
<evidence type="ECO:0000256" key="3">
    <source>
        <dbReference type="ARBA" id="ARBA00022729"/>
    </source>
</evidence>
<keyword evidence="5 9" id="KW-0472">Membrane</keyword>
<evidence type="ECO:0000259" key="11">
    <source>
        <dbReference type="PROSITE" id="PS50853"/>
    </source>
</evidence>
<keyword evidence="7" id="KW-0675">Receptor</keyword>
<keyword evidence="6" id="KW-1015">Disulfide bond</keyword>
<dbReference type="Gene3D" id="2.60.40.10">
    <property type="entry name" value="Immunoglobulins"/>
    <property type="match status" value="2"/>
</dbReference>
<evidence type="ECO:0000256" key="7">
    <source>
        <dbReference type="ARBA" id="ARBA00023170"/>
    </source>
</evidence>
<keyword evidence="13" id="KW-1185">Reference proteome</keyword>
<feature type="chain" id="PRO_5044303269" description="Fibronectin type-III domain-containing protein" evidence="10">
    <location>
        <begin position="17"/>
        <end position="528"/>
    </location>
</feature>
<dbReference type="PANTHER" id="PTHR23037">
    <property type="entry name" value="CYTOKINE RECEPTOR"/>
    <property type="match status" value="1"/>
</dbReference>
<feature type="transmembrane region" description="Helical" evidence="9">
    <location>
        <begin position="252"/>
        <end position="274"/>
    </location>
</feature>
<evidence type="ECO:0000313" key="13">
    <source>
        <dbReference type="Proteomes" id="UP000265140"/>
    </source>
</evidence>
<evidence type="ECO:0000256" key="2">
    <source>
        <dbReference type="ARBA" id="ARBA00022692"/>
    </source>
</evidence>
<dbReference type="PROSITE" id="PS50853">
    <property type="entry name" value="FN3"/>
    <property type="match status" value="1"/>
</dbReference>
<dbReference type="KEGG" id="els:105019695"/>
<keyword evidence="2 9" id="KW-0812">Transmembrane</keyword>
<sequence>MLWLLVLLLPQMGCVGSTQNFLHPDNDHIDGVAVMKKRPQIYYCRSPNMEVFTCWWHPLDNSSESDGNVTYSLTYTVEKGPKRDCPDYVTGGPNSCHFDSSHTSIWTMYCMTVDARTSHGVFSSQEHCLDVADIVETEAPVDLTYTLMNSSEEEAGRTALVTWAYPNPTHIQYGWITLVFELQFRRVAEPNNWKVKRLLRETQLELLDMPVGEYVVRVRCRSRNQGIWSKWSASLLLTIPAKSTPGKPLTRLPVTISVTGVGVVVLLLIIFGIIPQGKRIKAFLLPPIPKPHIRGIDPLLLKKGSLDEINRHFISFHGYQPPSYSEEVWDSVSTDGNQPLQGLPGVLAARTEEYSLALPPSAIHGHPLVQTGPSLASFTPVPAFYCQAPVEDFSTAWAWPTTNLVQPELLAFPGTDYSMMVEPNQQATPLSSNQDFYTCVNVMGEGGEVHLVPCLSSHRKSSLQVQPDEELTDGGLEKSRQLFDYIANLTAANGRTPEETEVEKEGSEQCEVAVPLLPEITSTPGNRV</sequence>
<protein>
    <recommendedName>
        <fullName evidence="11">Fibronectin type-III domain-containing protein</fullName>
    </recommendedName>
</protein>
<evidence type="ECO:0000256" key="10">
    <source>
        <dbReference type="SAM" id="SignalP"/>
    </source>
</evidence>
<name>A0AAY5K7V6_ESOLU</name>
<keyword evidence="8" id="KW-0325">Glycoprotein</keyword>
<dbReference type="Proteomes" id="UP000265140">
    <property type="component" value="Chromosome 22"/>
</dbReference>
<dbReference type="SUPFAM" id="SSF49265">
    <property type="entry name" value="Fibronectin type III"/>
    <property type="match status" value="2"/>
</dbReference>
<keyword evidence="3 10" id="KW-0732">Signal</keyword>
<evidence type="ECO:0000256" key="9">
    <source>
        <dbReference type="SAM" id="Phobius"/>
    </source>
</evidence>
<reference evidence="12" key="3">
    <citation type="submission" date="2025-09" db="UniProtKB">
        <authorList>
            <consortium name="Ensembl"/>
        </authorList>
    </citation>
    <scope>IDENTIFICATION</scope>
</reference>
<dbReference type="InterPro" id="IPR015152">
    <property type="entry name" value="Growth/epo_recpt_lig-bind"/>
</dbReference>
<dbReference type="RefSeq" id="XP_028972351.1">
    <property type="nucleotide sequence ID" value="XM_029116518.2"/>
</dbReference>
<evidence type="ECO:0000256" key="8">
    <source>
        <dbReference type="ARBA" id="ARBA00023180"/>
    </source>
</evidence>